<dbReference type="Pfam" id="PF00443">
    <property type="entry name" value="UCH"/>
    <property type="match status" value="1"/>
</dbReference>
<dbReference type="InterPro" id="IPR029071">
    <property type="entry name" value="Ubiquitin-like_domsf"/>
</dbReference>
<feature type="region of interest" description="Disordered" evidence="7">
    <location>
        <begin position="404"/>
        <end position="430"/>
    </location>
</feature>
<evidence type="ECO:0000313" key="11">
    <source>
        <dbReference type="Proteomes" id="UP001515480"/>
    </source>
</evidence>
<dbReference type="PROSITE" id="PS00972">
    <property type="entry name" value="USP_1"/>
    <property type="match status" value="1"/>
</dbReference>
<keyword evidence="11" id="KW-1185">Reference proteome</keyword>
<dbReference type="FunFam" id="3.10.20.90:FF:000119">
    <property type="entry name" value="Ubiquitin carboxyl-terminal hydrolase 14"/>
    <property type="match status" value="1"/>
</dbReference>
<comment type="similarity">
    <text evidence="6">Belongs to the peptidase C19 family.</text>
</comment>
<dbReference type="PROSITE" id="PS50235">
    <property type="entry name" value="USP_3"/>
    <property type="match status" value="1"/>
</dbReference>
<dbReference type="GO" id="GO:0061136">
    <property type="term" value="P:regulation of proteasomal protein catabolic process"/>
    <property type="evidence" value="ECO:0007669"/>
    <property type="project" value="TreeGrafter"/>
</dbReference>
<keyword evidence="4 6" id="KW-0378">Hydrolase</keyword>
<dbReference type="Proteomes" id="UP001515480">
    <property type="component" value="Unassembled WGS sequence"/>
</dbReference>
<dbReference type="PANTHER" id="PTHR43982:SF1">
    <property type="entry name" value="UBIQUITIN CARBOXYL-TERMINAL HYDROLASE 14"/>
    <property type="match status" value="1"/>
</dbReference>
<dbReference type="InterPro" id="IPR028889">
    <property type="entry name" value="USP"/>
</dbReference>
<feature type="domain" description="USP" evidence="9">
    <location>
        <begin position="107"/>
        <end position="523"/>
    </location>
</feature>
<proteinExistence type="inferred from homology"/>
<comment type="catalytic activity">
    <reaction evidence="1 6">
        <text>Thiol-dependent hydrolysis of ester, thioester, amide, peptide and isopeptide bonds formed by the C-terminal Gly of ubiquitin (a 76-residue protein attached to proteins as an intracellular targeting signal).</text>
        <dbReference type="EC" id="3.4.19.12"/>
    </reaction>
</comment>
<protein>
    <recommendedName>
        <fullName evidence="6">Ubiquitin carboxyl-terminal hydrolase</fullName>
        <ecNumber evidence="6">3.4.19.12</ecNumber>
    </recommendedName>
</protein>
<dbReference type="InterPro" id="IPR044635">
    <property type="entry name" value="UBP14-like"/>
</dbReference>
<dbReference type="Gene3D" id="3.10.20.90">
    <property type="entry name" value="Phosphatidylinositol 3-kinase Catalytic Subunit, Chain A, domain 1"/>
    <property type="match status" value="1"/>
</dbReference>
<dbReference type="InterPro" id="IPR018200">
    <property type="entry name" value="USP_CS"/>
</dbReference>
<dbReference type="GO" id="GO:0043161">
    <property type="term" value="P:proteasome-mediated ubiquitin-dependent protein catabolic process"/>
    <property type="evidence" value="ECO:0007669"/>
    <property type="project" value="InterPro"/>
</dbReference>
<keyword evidence="3 6" id="KW-0833">Ubl conjugation pathway</keyword>
<evidence type="ECO:0000256" key="3">
    <source>
        <dbReference type="ARBA" id="ARBA00022786"/>
    </source>
</evidence>
<dbReference type="EMBL" id="JBGBPQ010000013">
    <property type="protein sequence ID" value="KAL1512409.1"/>
    <property type="molecule type" value="Genomic_DNA"/>
</dbReference>
<keyword evidence="2 6" id="KW-0645">Protease</keyword>
<reference evidence="10 11" key="1">
    <citation type="journal article" date="2024" name="Science">
        <title>Giant polyketide synthase enzymes in the biosynthesis of giant marine polyether toxins.</title>
        <authorList>
            <person name="Fallon T.R."/>
            <person name="Shende V.V."/>
            <person name="Wierzbicki I.H."/>
            <person name="Pendleton A.L."/>
            <person name="Watervoot N.F."/>
            <person name="Auber R.P."/>
            <person name="Gonzalez D.J."/>
            <person name="Wisecaver J.H."/>
            <person name="Moore B.S."/>
        </authorList>
    </citation>
    <scope>NUCLEOTIDE SEQUENCE [LARGE SCALE GENOMIC DNA]</scope>
    <source>
        <strain evidence="10 11">12B1</strain>
    </source>
</reference>
<evidence type="ECO:0000256" key="5">
    <source>
        <dbReference type="ARBA" id="ARBA00022807"/>
    </source>
</evidence>
<evidence type="ECO:0000256" key="1">
    <source>
        <dbReference type="ARBA" id="ARBA00000707"/>
    </source>
</evidence>
<dbReference type="AlphaFoldDB" id="A0AB34J4S8"/>
<dbReference type="InterPro" id="IPR000626">
    <property type="entry name" value="Ubiquitin-like_dom"/>
</dbReference>
<evidence type="ECO:0000256" key="4">
    <source>
        <dbReference type="ARBA" id="ARBA00022801"/>
    </source>
</evidence>
<feature type="compositionally biased region" description="Low complexity" evidence="7">
    <location>
        <begin position="411"/>
        <end position="428"/>
    </location>
</feature>
<evidence type="ECO:0000256" key="2">
    <source>
        <dbReference type="ARBA" id="ARBA00022670"/>
    </source>
</evidence>
<dbReference type="InterPro" id="IPR001394">
    <property type="entry name" value="Peptidase_C19_UCH"/>
</dbReference>
<evidence type="ECO:0000259" key="8">
    <source>
        <dbReference type="PROSITE" id="PS50053"/>
    </source>
</evidence>
<evidence type="ECO:0000259" key="9">
    <source>
        <dbReference type="PROSITE" id="PS50235"/>
    </source>
</evidence>
<dbReference type="PROSITE" id="PS50053">
    <property type="entry name" value="UBIQUITIN_2"/>
    <property type="match status" value="1"/>
</dbReference>
<dbReference type="SUPFAM" id="SSF54236">
    <property type="entry name" value="Ubiquitin-like"/>
    <property type="match status" value="1"/>
</dbReference>
<organism evidence="10 11">
    <name type="scientific">Prymnesium parvum</name>
    <name type="common">Toxic golden alga</name>
    <dbReference type="NCBI Taxonomy" id="97485"/>
    <lineage>
        <taxon>Eukaryota</taxon>
        <taxon>Haptista</taxon>
        <taxon>Haptophyta</taxon>
        <taxon>Prymnesiophyceae</taxon>
        <taxon>Prymnesiales</taxon>
        <taxon>Prymnesiaceae</taxon>
        <taxon>Prymnesium</taxon>
    </lineage>
</organism>
<dbReference type="SUPFAM" id="SSF54001">
    <property type="entry name" value="Cysteine proteinases"/>
    <property type="match status" value="1"/>
</dbReference>
<name>A0AB34J4S8_PRYPA</name>
<dbReference type="SMART" id="SM00213">
    <property type="entry name" value="UBQ"/>
    <property type="match status" value="1"/>
</dbReference>
<keyword evidence="5 6" id="KW-0788">Thiol protease</keyword>
<gene>
    <name evidence="10" type="ORF">AB1Y20_005665</name>
</gene>
<dbReference type="PROSITE" id="PS00973">
    <property type="entry name" value="USP_2"/>
    <property type="match status" value="1"/>
</dbReference>
<sequence length="533" mass="58744">MSITVSVKWGKHKYENVELDTTAPVELFKAQLYALTQVPPDRQKIMGVKGGTVKDDADWTTLGVKEGQVLMLMGSAEKLADPPPVATVFSEDLPAETVAAAMTTNPAGIANLGNTCYLNSTLQCMRNVPELHTALTSYTPSSGGQDEMVFAMRDIMAELERSNASKEVVPIKFVNTFRTHFPMFAERTDDGRGYVQQDAEECWSTLVNALSQAGCPTACAVSCAVLVWCGEWRERLVISKDSPSSNAGANPPLLKGMEALRNNLGDTLFGVETESVYTNIESEAEPPYTVRESVRKISCHISEKTAHLYSALEESLVETIEKSSAVLGREAQYSKKARLARLPPYLAVQFVRFHWRKDTNKRAKIVRNVSFPEVLDVRNLCTDKLQKSINAHCELLRKEEDAKAGIAPVKPETAPASAEPSSSSAMETDPVPELSTDALKELAAGAEGTGFDCKTGRYELFGIITHQGRTAEAGHYVAWVKKDHKKWLVFDDETVAEVDSERIKELHGGGDWHIAYMCLFRKMDTTSLEVPKE</sequence>
<evidence type="ECO:0000313" key="10">
    <source>
        <dbReference type="EMBL" id="KAL1512409.1"/>
    </source>
</evidence>
<comment type="caution">
    <text evidence="10">The sequence shown here is derived from an EMBL/GenBank/DDBJ whole genome shotgun (WGS) entry which is preliminary data.</text>
</comment>
<dbReference type="PANTHER" id="PTHR43982">
    <property type="entry name" value="UBIQUITIN CARBOXYL-TERMINAL HYDROLASE"/>
    <property type="match status" value="1"/>
</dbReference>
<evidence type="ECO:0000256" key="6">
    <source>
        <dbReference type="RuleBase" id="RU366025"/>
    </source>
</evidence>
<dbReference type="GO" id="GO:0070628">
    <property type="term" value="F:proteasome binding"/>
    <property type="evidence" value="ECO:0007669"/>
    <property type="project" value="TreeGrafter"/>
</dbReference>
<dbReference type="GO" id="GO:0004843">
    <property type="term" value="F:cysteine-type deubiquitinase activity"/>
    <property type="evidence" value="ECO:0007669"/>
    <property type="project" value="UniProtKB-UniRule"/>
</dbReference>
<evidence type="ECO:0000256" key="7">
    <source>
        <dbReference type="SAM" id="MobiDB-lite"/>
    </source>
</evidence>
<dbReference type="EC" id="3.4.19.12" evidence="6"/>
<dbReference type="GO" id="GO:0016579">
    <property type="term" value="P:protein deubiquitination"/>
    <property type="evidence" value="ECO:0007669"/>
    <property type="project" value="InterPro"/>
</dbReference>
<feature type="domain" description="Ubiquitin-like" evidence="8">
    <location>
        <begin position="1"/>
        <end position="73"/>
    </location>
</feature>
<accession>A0AB34J4S8</accession>
<dbReference type="CDD" id="cd16104">
    <property type="entry name" value="Ubl_USP14_like"/>
    <property type="match status" value="1"/>
</dbReference>
<dbReference type="Gene3D" id="3.90.70.10">
    <property type="entry name" value="Cysteine proteinases"/>
    <property type="match status" value="1"/>
</dbReference>
<dbReference type="InterPro" id="IPR038765">
    <property type="entry name" value="Papain-like_cys_pep_sf"/>
</dbReference>